<comment type="caution">
    <text evidence="2">The sequence shown here is derived from an EMBL/GenBank/DDBJ whole genome shotgun (WGS) entry which is preliminary data.</text>
</comment>
<evidence type="ECO:0000313" key="2">
    <source>
        <dbReference type="EMBL" id="KAK3794699.1"/>
    </source>
</evidence>
<evidence type="ECO:0000313" key="3">
    <source>
        <dbReference type="Proteomes" id="UP001283361"/>
    </source>
</evidence>
<name>A0AAE1E532_9GAST</name>
<dbReference type="Proteomes" id="UP001283361">
    <property type="component" value="Unassembled WGS sequence"/>
</dbReference>
<proteinExistence type="predicted"/>
<reference evidence="2" key="1">
    <citation type="journal article" date="2023" name="G3 (Bethesda)">
        <title>A reference genome for the long-term kleptoplast-retaining sea slug Elysia crispata morphotype clarki.</title>
        <authorList>
            <person name="Eastman K.E."/>
            <person name="Pendleton A.L."/>
            <person name="Shaikh M.A."/>
            <person name="Suttiyut T."/>
            <person name="Ogas R."/>
            <person name="Tomko P."/>
            <person name="Gavelis G."/>
            <person name="Widhalm J.R."/>
            <person name="Wisecaver J.H."/>
        </authorList>
    </citation>
    <scope>NUCLEOTIDE SEQUENCE</scope>
    <source>
        <strain evidence="2">ECLA1</strain>
    </source>
</reference>
<evidence type="ECO:0000256" key="1">
    <source>
        <dbReference type="SAM" id="MobiDB-lite"/>
    </source>
</evidence>
<dbReference type="EMBL" id="JAWDGP010001097">
    <property type="protein sequence ID" value="KAK3794699.1"/>
    <property type="molecule type" value="Genomic_DNA"/>
</dbReference>
<protein>
    <submittedName>
        <fullName evidence="2">Uncharacterized protein</fullName>
    </submittedName>
</protein>
<gene>
    <name evidence="2" type="ORF">RRG08_056715</name>
</gene>
<dbReference type="AlphaFoldDB" id="A0AAE1E532"/>
<accession>A0AAE1E532</accession>
<feature type="region of interest" description="Disordered" evidence="1">
    <location>
        <begin position="145"/>
        <end position="164"/>
    </location>
</feature>
<sequence>MSAAEPVNVVPNFEAPAGNWIARNLRLANEDSKELFPQSRRGPSRDKYHSLYKVDFHDYPTDCFIEGLKEKGKEPKRQTIRDVLFGDSPTEVFQGWKIPNRLVPEQIPDGRNEAALAAVYSGKRDRPGLDRAATLPAIPTSRERNLARGTLTPRESPQPVPLPRSKTVLDRASFTTKDCLRDSLQPHAVTLAGDWLKTAPKADRKVIERVLRMQEKKHQLDHSLKKSLKPDARKSVEDWLESANDSERQVALKFFSSLAGAKLMGSTVEEQKGRLQQVLRTLEGTRGGAAGPSVHRSLDSPATQESRLKYVQLLDPHTRANRWMHTTWHHLPEYKDDNPVNNWSSHYVKPHAPTPRHFVIHPDWG</sequence>
<keyword evidence="3" id="KW-1185">Reference proteome</keyword>
<organism evidence="2 3">
    <name type="scientific">Elysia crispata</name>
    <name type="common">lettuce slug</name>
    <dbReference type="NCBI Taxonomy" id="231223"/>
    <lineage>
        <taxon>Eukaryota</taxon>
        <taxon>Metazoa</taxon>
        <taxon>Spiralia</taxon>
        <taxon>Lophotrochozoa</taxon>
        <taxon>Mollusca</taxon>
        <taxon>Gastropoda</taxon>
        <taxon>Heterobranchia</taxon>
        <taxon>Euthyneura</taxon>
        <taxon>Panpulmonata</taxon>
        <taxon>Sacoglossa</taxon>
        <taxon>Placobranchoidea</taxon>
        <taxon>Plakobranchidae</taxon>
        <taxon>Elysia</taxon>
    </lineage>
</organism>